<evidence type="ECO:0000256" key="9">
    <source>
        <dbReference type="ARBA" id="ARBA00023136"/>
    </source>
</evidence>
<dbReference type="AlphaFoldDB" id="A0A1W1BGD7"/>
<dbReference type="PANTHER" id="PTHR30093">
    <property type="entry name" value="GENERAL SECRETION PATHWAY PROTEIN G"/>
    <property type="match status" value="1"/>
</dbReference>
<comment type="subcellular location">
    <subcellularLocation>
        <location evidence="1">Cell inner membrane</location>
        <topology evidence="1">Single-pass membrane protein</topology>
    </subcellularLocation>
</comment>
<keyword evidence="4" id="KW-1003">Cell membrane</keyword>
<evidence type="ECO:0000256" key="2">
    <source>
        <dbReference type="ARBA" id="ARBA00009984"/>
    </source>
</evidence>
<name>A0A1W1BGD7_9ZZZZ</name>
<dbReference type="GO" id="GO:0015628">
    <property type="term" value="P:protein secretion by the type II secretion system"/>
    <property type="evidence" value="ECO:0007669"/>
    <property type="project" value="InterPro"/>
</dbReference>
<evidence type="ECO:0000256" key="6">
    <source>
        <dbReference type="ARBA" id="ARBA00022519"/>
    </source>
</evidence>
<feature type="domain" description="Type II secretion system protein GspG C-terminal" evidence="11">
    <location>
        <begin position="61"/>
        <end position="165"/>
    </location>
</feature>
<reference evidence="12" key="1">
    <citation type="submission" date="2016-10" db="EMBL/GenBank/DDBJ databases">
        <authorList>
            <person name="de Groot N.N."/>
        </authorList>
    </citation>
    <scope>NUCLEOTIDE SEQUENCE</scope>
</reference>
<protein>
    <recommendedName>
        <fullName evidence="3">Type II secretion system core protein G</fullName>
    </recommendedName>
</protein>
<dbReference type="PANTHER" id="PTHR30093:SF44">
    <property type="entry name" value="TYPE II SECRETION SYSTEM CORE PROTEIN G"/>
    <property type="match status" value="1"/>
</dbReference>
<dbReference type="PRINTS" id="PR00813">
    <property type="entry name" value="BCTERIALGSPG"/>
</dbReference>
<dbReference type="InterPro" id="IPR000983">
    <property type="entry name" value="Bac_GSPG_pilin"/>
</dbReference>
<evidence type="ECO:0000256" key="3">
    <source>
        <dbReference type="ARBA" id="ARBA00020042"/>
    </source>
</evidence>
<evidence type="ECO:0000259" key="11">
    <source>
        <dbReference type="Pfam" id="PF08334"/>
    </source>
</evidence>
<evidence type="ECO:0000256" key="7">
    <source>
        <dbReference type="ARBA" id="ARBA00022692"/>
    </source>
</evidence>
<keyword evidence="7 10" id="KW-0812">Transmembrane</keyword>
<dbReference type="NCBIfam" id="TIGR02532">
    <property type="entry name" value="IV_pilin_GFxxxE"/>
    <property type="match status" value="1"/>
</dbReference>
<dbReference type="Pfam" id="PF07963">
    <property type="entry name" value="N_methyl"/>
    <property type="match status" value="1"/>
</dbReference>
<organism evidence="12">
    <name type="scientific">hydrothermal vent metagenome</name>
    <dbReference type="NCBI Taxonomy" id="652676"/>
    <lineage>
        <taxon>unclassified sequences</taxon>
        <taxon>metagenomes</taxon>
        <taxon>ecological metagenomes</taxon>
    </lineage>
</organism>
<dbReference type="InterPro" id="IPR013545">
    <property type="entry name" value="T2SS_protein-GspG_C"/>
</dbReference>
<dbReference type="Gene3D" id="3.30.700.10">
    <property type="entry name" value="Glycoprotein, Type 4 Pilin"/>
    <property type="match status" value="1"/>
</dbReference>
<dbReference type="GO" id="GO:0015627">
    <property type="term" value="C:type II protein secretion system complex"/>
    <property type="evidence" value="ECO:0007669"/>
    <property type="project" value="InterPro"/>
</dbReference>
<feature type="transmembrane region" description="Helical" evidence="10">
    <location>
        <begin position="38"/>
        <end position="59"/>
    </location>
</feature>
<evidence type="ECO:0000256" key="8">
    <source>
        <dbReference type="ARBA" id="ARBA00022989"/>
    </source>
</evidence>
<comment type="similarity">
    <text evidence="2">Belongs to the GSP G family.</text>
</comment>
<keyword evidence="8 10" id="KW-1133">Transmembrane helix</keyword>
<keyword evidence="6" id="KW-0997">Cell inner membrane</keyword>
<dbReference type="GO" id="GO:0005886">
    <property type="term" value="C:plasma membrane"/>
    <property type="evidence" value="ECO:0007669"/>
    <property type="project" value="UniProtKB-SubCell"/>
</dbReference>
<keyword evidence="5" id="KW-0488">Methylation</keyword>
<dbReference type="InterPro" id="IPR012902">
    <property type="entry name" value="N_methyl_site"/>
</dbReference>
<evidence type="ECO:0000313" key="12">
    <source>
        <dbReference type="EMBL" id="SFV52539.1"/>
    </source>
</evidence>
<dbReference type="NCBIfam" id="TIGR01710">
    <property type="entry name" value="typeII_sec_gspG"/>
    <property type="match status" value="1"/>
</dbReference>
<evidence type="ECO:0000256" key="4">
    <source>
        <dbReference type="ARBA" id="ARBA00022475"/>
    </source>
</evidence>
<keyword evidence="9 10" id="KW-0472">Membrane</keyword>
<accession>A0A1W1BGD7</accession>
<dbReference type="Pfam" id="PF08334">
    <property type="entry name" value="T2SSG"/>
    <property type="match status" value="1"/>
</dbReference>
<dbReference type="InterPro" id="IPR045584">
    <property type="entry name" value="Pilin-like"/>
</dbReference>
<dbReference type="InterPro" id="IPR010054">
    <property type="entry name" value="Type2_sec_GspG"/>
</dbReference>
<evidence type="ECO:0000256" key="1">
    <source>
        <dbReference type="ARBA" id="ARBA00004377"/>
    </source>
</evidence>
<evidence type="ECO:0000256" key="5">
    <source>
        <dbReference type="ARBA" id="ARBA00022481"/>
    </source>
</evidence>
<evidence type="ECO:0000256" key="10">
    <source>
        <dbReference type="SAM" id="Phobius"/>
    </source>
</evidence>
<proteinExistence type="inferred from homology"/>
<dbReference type="EMBL" id="FPHN01000009">
    <property type="protein sequence ID" value="SFV52539.1"/>
    <property type="molecule type" value="Genomic_DNA"/>
</dbReference>
<dbReference type="SUPFAM" id="SSF54523">
    <property type="entry name" value="Pili subunits"/>
    <property type="match status" value="1"/>
</dbReference>
<sequence>MTNHIKPKIEKNTKLIKYKENNLTIKTNDKQEKTVKKAFSLLELLVVILILGILAAAVVPKVVGAGDKAKVDLVCVNMKGAANALKMFKLDNGMYPETEEGFKALQSNPDPDKYTNYASSAYLENLPKDSWGSKMIYIKTGNKFDIISYGADKKEGGTDEYADIKYSECNK</sequence>
<gene>
    <name evidence="12" type="ORF">MNB_SV-14-838</name>
</gene>